<evidence type="ECO:0000256" key="3">
    <source>
        <dbReference type="ARBA" id="ARBA00022691"/>
    </source>
</evidence>
<comment type="caution">
    <text evidence="5">The sequence shown here is derived from an EMBL/GenBank/DDBJ whole genome shotgun (WGS) entry which is preliminary data.</text>
</comment>
<dbReference type="InterPro" id="IPR017805">
    <property type="entry name" value="SAM_MeTrfase_EasF-type_put"/>
</dbReference>
<dbReference type="PANTHER" id="PTHR43397">
    <property type="entry name" value="ERGOTHIONEINE BIOSYNTHESIS PROTEIN 1"/>
    <property type="match status" value="1"/>
</dbReference>
<evidence type="ECO:0000313" key="5">
    <source>
        <dbReference type="EMBL" id="KAJ2895383.1"/>
    </source>
</evidence>
<keyword evidence="6" id="KW-1185">Reference proteome</keyword>
<evidence type="ECO:0000313" key="6">
    <source>
        <dbReference type="Proteomes" id="UP001201980"/>
    </source>
</evidence>
<dbReference type="InterPro" id="IPR019257">
    <property type="entry name" value="MeTrfase_dom"/>
</dbReference>
<evidence type="ECO:0000256" key="1">
    <source>
        <dbReference type="ARBA" id="ARBA00022603"/>
    </source>
</evidence>
<evidence type="ECO:0000259" key="4">
    <source>
        <dbReference type="Pfam" id="PF10017"/>
    </source>
</evidence>
<gene>
    <name evidence="5" type="ORF">MKZ38_006614</name>
</gene>
<proteinExistence type="predicted"/>
<sequence length="397" mass="45019">MPITADSITGQWTVHRPDSLKLKKHVLHAPPLQDIDIIDIRQAAVEINLKEDINSLFNPENGPRRLPTLLLYDEAGLQLFEKITYLDEYYLTNCEIQVLERSAVEIARVIPSGSMVIELGSGNLRKVILLLQALENAGKSVDYYALDLSRKELERTLAHVPAFKYVRCHGLHGTYDDGREWLKSTANLTRQKCLLNLGSSIGNFERDEAASFLRSLADVLRPTDLMLIGLDACQDPGKVYHAYNDREGVTHQFVLNGLTHANRVLGERVFDEAHWKVIGEYVFDGEGGRHQAFYAPTRTSVVMGTVMRPHERIQVEQSLKYSQREAAHLWKLSGLKEVCRWTNSDNDYGEWFLIYFPQSSVMTALGTFPFGQIRYRVVIHPTFSAEPAGPAKHEPME</sequence>
<accession>A0AAD5WPP2</accession>
<keyword evidence="2" id="KW-0808">Transferase</keyword>
<dbReference type="GO" id="GO:0032259">
    <property type="term" value="P:methylation"/>
    <property type="evidence" value="ECO:0007669"/>
    <property type="project" value="UniProtKB-KW"/>
</dbReference>
<keyword evidence="3" id="KW-0949">S-adenosyl-L-methionine</keyword>
<dbReference type="GO" id="GO:0008168">
    <property type="term" value="F:methyltransferase activity"/>
    <property type="evidence" value="ECO:0007669"/>
    <property type="project" value="UniProtKB-KW"/>
</dbReference>
<dbReference type="SUPFAM" id="SSF53335">
    <property type="entry name" value="S-adenosyl-L-methionine-dependent methyltransferases"/>
    <property type="match status" value="1"/>
</dbReference>
<reference evidence="5" key="1">
    <citation type="submission" date="2022-07" db="EMBL/GenBank/DDBJ databases">
        <title>Draft genome sequence of Zalerion maritima ATCC 34329, a (micro)plastics degrading marine fungus.</title>
        <authorList>
            <person name="Paco A."/>
            <person name="Goncalves M.F.M."/>
            <person name="Rocha-Santos T.A.P."/>
            <person name="Alves A."/>
        </authorList>
    </citation>
    <scope>NUCLEOTIDE SEQUENCE</scope>
    <source>
        <strain evidence="5">ATCC 34329</strain>
    </source>
</reference>
<dbReference type="EMBL" id="JAKWBI020000407">
    <property type="protein sequence ID" value="KAJ2895383.1"/>
    <property type="molecule type" value="Genomic_DNA"/>
</dbReference>
<dbReference type="Proteomes" id="UP001201980">
    <property type="component" value="Unassembled WGS sequence"/>
</dbReference>
<organism evidence="5 6">
    <name type="scientific">Zalerion maritima</name>
    <dbReference type="NCBI Taxonomy" id="339359"/>
    <lineage>
        <taxon>Eukaryota</taxon>
        <taxon>Fungi</taxon>
        <taxon>Dikarya</taxon>
        <taxon>Ascomycota</taxon>
        <taxon>Pezizomycotina</taxon>
        <taxon>Sordariomycetes</taxon>
        <taxon>Lulworthiomycetidae</taxon>
        <taxon>Lulworthiales</taxon>
        <taxon>Lulworthiaceae</taxon>
        <taxon>Zalerion</taxon>
    </lineage>
</organism>
<dbReference type="AlphaFoldDB" id="A0AAD5WPP2"/>
<protein>
    <recommendedName>
        <fullName evidence="4">Histidine-specific methyltransferase SAM-dependent domain-containing protein</fullName>
    </recommendedName>
</protein>
<dbReference type="Pfam" id="PF10017">
    <property type="entry name" value="Methyltransf_33"/>
    <property type="match status" value="1"/>
</dbReference>
<dbReference type="NCBIfam" id="TIGR03439">
    <property type="entry name" value="methyl_EasF"/>
    <property type="match status" value="1"/>
</dbReference>
<evidence type="ECO:0000256" key="2">
    <source>
        <dbReference type="ARBA" id="ARBA00022679"/>
    </source>
</evidence>
<dbReference type="InterPro" id="IPR051128">
    <property type="entry name" value="EgtD_Methyltrsf_superfamily"/>
</dbReference>
<dbReference type="PANTHER" id="PTHR43397:SF1">
    <property type="entry name" value="ERGOTHIONEINE BIOSYNTHESIS PROTEIN 1"/>
    <property type="match status" value="1"/>
</dbReference>
<dbReference type="Gene3D" id="3.40.50.150">
    <property type="entry name" value="Vaccinia Virus protein VP39"/>
    <property type="match status" value="1"/>
</dbReference>
<dbReference type="InterPro" id="IPR029063">
    <property type="entry name" value="SAM-dependent_MTases_sf"/>
</dbReference>
<name>A0AAD5WPP2_9PEZI</name>
<keyword evidence="1" id="KW-0489">Methyltransferase</keyword>
<feature type="domain" description="Histidine-specific methyltransferase SAM-dependent" evidence="4">
    <location>
        <begin position="61"/>
        <end position="350"/>
    </location>
</feature>